<dbReference type="RefSeq" id="WP_273601655.1">
    <property type="nucleotide sequence ID" value="NZ_JAQQXT010000012.1"/>
</dbReference>
<dbReference type="Gene3D" id="2.40.160.10">
    <property type="entry name" value="Porin"/>
    <property type="match status" value="1"/>
</dbReference>
<accession>A0ABT5KHS7</accession>
<keyword evidence="2" id="KW-1185">Reference proteome</keyword>
<comment type="caution">
    <text evidence="1">The sequence shown here is derived from an EMBL/GenBank/DDBJ whole genome shotgun (WGS) entry which is preliminary data.</text>
</comment>
<gene>
    <name evidence="1" type="ORF">PRZ03_18140</name>
</gene>
<evidence type="ECO:0008006" key="3">
    <source>
        <dbReference type="Google" id="ProtNLM"/>
    </source>
</evidence>
<dbReference type="InterPro" id="IPR023614">
    <property type="entry name" value="Porin_dom_sf"/>
</dbReference>
<reference evidence="1 2" key="1">
    <citation type="submission" date="2022-10" db="EMBL/GenBank/DDBJ databases">
        <title>Paucibacter sp. hw1 Genome sequencing.</title>
        <authorList>
            <person name="Park S."/>
        </authorList>
    </citation>
    <scope>NUCLEOTIDE SEQUENCE [LARGE SCALE GENOMIC DNA]</scope>
    <source>
        <strain evidence="2">hw1</strain>
    </source>
</reference>
<proteinExistence type="predicted"/>
<dbReference type="Proteomes" id="UP001221189">
    <property type="component" value="Unassembled WGS sequence"/>
</dbReference>
<organism evidence="1 2">
    <name type="scientific">Roseateles albus</name>
    <dbReference type="NCBI Taxonomy" id="2987525"/>
    <lineage>
        <taxon>Bacteria</taxon>
        <taxon>Pseudomonadati</taxon>
        <taxon>Pseudomonadota</taxon>
        <taxon>Betaproteobacteria</taxon>
        <taxon>Burkholderiales</taxon>
        <taxon>Sphaerotilaceae</taxon>
        <taxon>Roseateles</taxon>
    </lineage>
</organism>
<dbReference type="EMBL" id="JAQQXT010000012">
    <property type="protein sequence ID" value="MDC8773502.1"/>
    <property type="molecule type" value="Genomic_DNA"/>
</dbReference>
<evidence type="ECO:0000313" key="2">
    <source>
        <dbReference type="Proteomes" id="UP001221189"/>
    </source>
</evidence>
<dbReference type="SUPFAM" id="SSF56935">
    <property type="entry name" value="Porins"/>
    <property type="match status" value="1"/>
</dbReference>
<name>A0ABT5KHS7_9BURK</name>
<evidence type="ECO:0000313" key="1">
    <source>
        <dbReference type="EMBL" id="MDC8773502.1"/>
    </source>
</evidence>
<protein>
    <recommendedName>
        <fullName evidence="3">Porin</fullName>
    </recommendedName>
</protein>
<sequence length="398" mass="44099">MPYVLACLADVANSADDSIRRTDAECALFRRHVWRAAALTLCLPLAAQAQEFSGSGFASLVAGRTFGDCVVGNLASKFNDGCTRYIADWGHAGVYDQDFSATPESRLGLQGSVKFNPQWSATAQVTARTLKDQHLNLEWLYLSYQIAPEWTLQVGRKRLPLYYYSDFQDVGYAYNTIRPSPDVYGWDVVNYNGVSLSYATEVGAWTLRTEVLGGSEKSKKNPYSSLYNEADKTVEWGGVGGASFEFSRDWFTGRLSYVRSKFKQTDRDSGTVDVYSNGPKQSFLGLALNADWGDWIVRSEFGRADRETLNYKANFFLATLGYRMGKFTLTAGASAYRESSYDEQAYAPVKLRSGLAALRYEVHKDAALKLQFDHVSDSSSAPGAGSSRVLSASYDLVF</sequence>